<dbReference type="EMBL" id="DXBU01000023">
    <property type="protein sequence ID" value="HIZ21550.1"/>
    <property type="molecule type" value="Genomic_DNA"/>
</dbReference>
<dbReference type="Proteomes" id="UP000824041">
    <property type="component" value="Unassembled WGS sequence"/>
</dbReference>
<dbReference type="InterPro" id="IPR036680">
    <property type="entry name" value="SPOR-like_sf"/>
</dbReference>
<dbReference type="GO" id="GO:0009253">
    <property type="term" value="P:peptidoglycan catabolic process"/>
    <property type="evidence" value="ECO:0007669"/>
    <property type="project" value="InterPro"/>
</dbReference>
<protein>
    <submittedName>
        <fullName evidence="2">N-acetylmuramoyl-L-alanine amidase</fullName>
    </submittedName>
</protein>
<evidence type="ECO:0000259" key="1">
    <source>
        <dbReference type="PROSITE" id="PS51724"/>
    </source>
</evidence>
<dbReference type="InterPro" id="IPR002508">
    <property type="entry name" value="MurNAc-LAA_cat"/>
</dbReference>
<dbReference type="SMART" id="SM00646">
    <property type="entry name" value="Ami_3"/>
    <property type="match status" value="1"/>
</dbReference>
<dbReference type="SUPFAM" id="SSF110997">
    <property type="entry name" value="Sporulation related repeat"/>
    <property type="match status" value="1"/>
</dbReference>
<dbReference type="Pfam" id="PF05036">
    <property type="entry name" value="SPOR"/>
    <property type="match status" value="1"/>
</dbReference>
<dbReference type="Pfam" id="PF01520">
    <property type="entry name" value="Amidase_3"/>
    <property type="match status" value="1"/>
</dbReference>
<dbReference type="GO" id="GO:0030288">
    <property type="term" value="C:outer membrane-bounded periplasmic space"/>
    <property type="evidence" value="ECO:0007669"/>
    <property type="project" value="TreeGrafter"/>
</dbReference>
<dbReference type="Gene3D" id="3.40.630.40">
    <property type="entry name" value="Zn-dependent exopeptidases"/>
    <property type="match status" value="1"/>
</dbReference>
<dbReference type="PANTHER" id="PTHR30404">
    <property type="entry name" value="N-ACETYLMURAMOYL-L-ALANINE AMIDASE"/>
    <property type="match status" value="1"/>
</dbReference>
<dbReference type="CDD" id="cd02696">
    <property type="entry name" value="MurNAc-LAA"/>
    <property type="match status" value="1"/>
</dbReference>
<dbReference type="Gene3D" id="3.30.70.1070">
    <property type="entry name" value="Sporulation related repeat"/>
    <property type="match status" value="1"/>
</dbReference>
<dbReference type="PANTHER" id="PTHR30404:SF8">
    <property type="entry name" value="AUTOLYSIN PH-RELATED"/>
    <property type="match status" value="1"/>
</dbReference>
<name>A0A9D2DR95_9FIRM</name>
<dbReference type="InterPro" id="IPR007730">
    <property type="entry name" value="SPOR-like_dom"/>
</dbReference>
<dbReference type="PROSITE" id="PS51724">
    <property type="entry name" value="SPOR"/>
    <property type="match status" value="1"/>
</dbReference>
<comment type="caution">
    <text evidence="2">The sequence shown here is derived from an EMBL/GenBank/DDBJ whole genome shotgun (WGS) entry which is preliminary data.</text>
</comment>
<dbReference type="GO" id="GO:0008745">
    <property type="term" value="F:N-acetylmuramoyl-L-alanine amidase activity"/>
    <property type="evidence" value="ECO:0007669"/>
    <property type="project" value="InterPro"/>
</dbReference>
<evidence type="ECO:0000313" key="2">
    <source>
        <dbReference type="EMBL" id="HIZ21550.1"/>
    </source>
</evidence>
<reference evidence="2" key="2">
    <citation type="submission" date="2021-04" db="EMBL/GenBank/DDBJ databases">
        <authorList>
            <person name="Gilroy R."/>
        </authorList>
    </citation>
    <scope>NUCLEOTIDE SEQUENCE</scope>
    <source>
        <strain evidence="2">14324</strain>
    </source>
</reference>
<dbReference type="SUPFAM" id="SSF53187">
    <property type="entry name" value="Zn-dependent exopeptidases"/>
    <property type="match status" value="1"/>
</dbReference>
<proteinExistence type="predicted"/>
<evidence type="ECO:0000313" key="3">
    <source>
        <dbReference type="Proteomes" id="UP000824041"/>
    </source>
</evidence>
<dbReference type="InterPro" id="IPR050695">
    <property type="entry name" value="N-acetylmuramoyl_amidase_3"/>
</dbReference>
<dbReference type="AlphaFoldDB" id="A0A9D2DR95"/>
<gene>
    <name evidence="2" type="ORF">IAA21_01960</name>
</gene>
<organism evidence="2 3">
    <name type="scientific">Candidatus Blautia faecigallinarum</name>
    <dbReference type="NCBI Taxonomy" id="2838488"/>
    <lineage>
        <taxon>Bacteria</taxon>
        <taxon>Bacillati</taxon>
        <taxon>Bacillota</taxon>
        <taxon>Clostridia</taxon>
        <taxon>Lachnospirales</taxon>
        <taxon>Lachnospiraceae</taxon>
        <taxon>Blautia</taxon>
    </lineage>
</organism>
<dbReference type="GO" id="GO:0042834">
    <property type="term" value="F:peptidoglycan binding"/>
    <property type="evidence" value="ECO:0007669"/>
    <property type="project" value="InterPro"/>
</dbReference>
<feature type="domain" description="SPOR" evidence="1">
    <location>
        <begin position="180"/>
        <end position="254"/>
    </location>
</feature>
<sequence>MAYKIMLDAGHGGSDPGAVYKGRQEKDDTLKLTLAVGKILEKNGIDVYYTRTTDIYQTPFEKASLANQAGVDYFISFHRNSSPMENQYRGAEVLLYDKSGLKYEMAENILGALGEIGFRDLGVKERPGLVVLRRTKMPALLVEAGFINSDTDNHFFDDHFQEIAQGIGDAILGTLDGGIEEGPLYYRVQAGAFRNRENADRLLYQLQEKGYPAFLLHEGGLYKVQAGAFLKLENAINMEQQLRDDGYSTVIVTK</sequence>
<accession>A0A9D2DR95</accession>
<reference evidence="2" key="1">
    <citation type="journal article" date="2021" name="PeerJ">
        <title>Extensive microbial diversity within the chicken gut microbiome revealed by metagenomics and culture.</title>
        <authorList>
            <person name="Gilroy R."/>
            <person name="Ravi A."/>
            <person name="Getino M."/>
            <person name="Pursley I."/>
            <person name="Horton D.L."/>
            <person name="Alikhan N.F."/>
            <person name="Baker D."/>
            <person name="Gharbi K."/>
            <person name="Hall N."/>
            <person name="Watson M."/>
            <person name="Adriaenssens E.M."/>
            <person name="Foster-Nyarko E."/>
            <person name="Jarju S."/>
            <person name="Secka A."/>
            <person name="Antonio M."/>
            <person name="Oren A."/>
            <person name="Chaudhuri R.R."/>
            <person name="La Ragione R."/>
            <person name="Hildebrand F."/>
            <person name="Pallen M.J."/>
        </authorList>
    </citation>
    <scope>NUCLEOTIDE SEQUENCE</scope>
    <source>
        <strain evidence="2">14324</strain>
    </source>
</reference>